<dbReference type="Proteomes" id="UP000054564">
    <property type="component" value="Unassembled WGS sequence"/>
</dbReference>
<accession>A0A0L0VJX8</accession>
<reference evidence="2" key="1">
    <citation type="submission" date="2014-03" db="EMBL/GenBank/DDBJ databases">
        <title>The Genome Sequence of Puccinia striiformis f. sp. tritici PST-78.</title>
        <authorList>
            <consortium name="The Broad Institute Genome Sequencing Platform"/>
            <person name="Cuomo C."/>
            <person name="Hulbert S."/>
            <person name="Chen X."/>
            <person name="Walker B."/>
            <person name="Young S.K."/>
            <person name="Zeng Q."/>
            <person name="Gargeya S."/>
            <person name="Fitzgerald M."/>
            <person name="Haas B."/>
            <person name="Abouelleil A."/>
            <person name="Alvarado L."/>
            <person name="Arachchi H.M."/>
            <person name="Berlin A.M."/>
            <person name="Chapman S.B."/>
            <person name="Goldberg J."/>
            <person name="Griggs A."/>
            <person name="Gujja S."/>
            <person name="Hansen M."/>
            <person name="Howarth C."/>
            <person name="Imamovic A."/>
            <person name="Larimer J."/>
            <person name="McCowan C."/>
            <person name="Montmayeur A."/>
            <person name="Murphy C."/>
            <person name="Neiman D."/>
            <person name="Pearson M."/>
            <person name="Priest M."/>
            <person name="Roberts A."/>
            <person name="Saif S."/>
            <person name="Shea T."/>
            <person name="Sisk P."/>
            <person name="Sykes S."/>
            <person name="Wortman J."/>
            <person name="Nusbaum C."/>
            <person name="Birren B."/>
        </authorList>
    </citation>
    <scope>NUCLEOTIDE SEQUENCE [LARGE SCALE GENOMIC DNA]</scope>
    <source>
        <strain evidence="2">race PST-78</strain>
    </source>
</reference>
<evidence type="ECO:0000313" key="2">
    <source>
        <dbReference type="Proteomes" id="UP000054564"/>
    </source>
</evidence>
<name>A0A0L0VJX8_9BASI</name>
<gene>
    <name evidence="1" type="ORF">PSTG_07226</name>
</gene>
<sequence>MTFHAGLSVRQGAGCPLCPDSQGPVAFERNQTRFVGGLWTVPLKRGYRIKLDGLYADCVVGQLTCDPLRATRWKDWACVTCLRWAGVDLTPVACRRGGARRVTQRPGGAALRSTSMPFEVRLGLLL</sequence>
<keyword evidence="2" id="KW-1185">Reference proteome</keyword>
<proteinExistence type="predicted"/>
<protein>
    <submittedName>
        <fullName evidence="1">Uncharacterized protein</fullName>
    </submittedName>
</protein>
<organism evidence="1 2">
    <name type="scientific">Puccinia striiformis f. sp. tritici PST-78</name>
    <dbReference type="NCBI Taxonomy" id="1165861"/>
    <lineage>
        <taxon>Eukaryota</taxon>
        <taxon>Fungi</taxon>
        <taxon>Dikarya</taxon>
        <taxon>Basidiomycota</taxon>
        <taxon>Pucciniomycotina</taxon>
        <taxon>Pucciniomycetes</taxon>
        <taxon>Pucciniales</taxon>
        <taxon>Pucciniaceae</taxon>
        <taxon>Puccinia</taxon>
    </lineage>
</organism>
<dbReference type="EMBL" id="AJIL01000045">
    <property type="protein sequence ID" value="KNE99511.1"/>
    <property type="molecule type" value="Genomic_DNA"/>
</dbReference>
<dbReference type="AlphaFoldDB" id="A0A0L0VJX8"/>
<evidence type="ECO:0000313" key="1">
    <source>
        <dbReference type="EMBL" id="KNE99511.1"/>
    </source>
</evidence>
<comment type="caution">
    <text evidence="1">The sequence shown here is derived from an EMBL/GenBank/DDBJ whole genome shotgun (WGS) entry which is preliminary data.</text>
</comment>